<dbReference type="PANTHER" id="PTHR47326">
    <property type="entry name" value="TRANSPOSABLE ELEMENT TC3 TRANSPOSASE-LIKE PROTEIN"/>
    <property type="match status" value="1"/>
</dbReference>
<evidence type="ECO:0000313" key="1">
    <source>
        <dbReference type="EMBL" id="EFZ20340.1"/>
    </source>
</evidence>
<dbReference type="HOGENOM" id="CLU_2136573_0_0_1"/>
<dbReference type="OMA" id="RIMICEK"/>
<dbReference type="EMBL" id="GL763014">
    <property type="protein sequence ID" value="EFZ20340.1"/>
    <property type="molecule type" value="Genomic_DNA"/>
</dbReference>
<dbReference type="AlphaFoldDB" id="E9IGG3"/>
<dbReference type="InterPro" id="IPR036397">
    <property type="entry name" value="RNaseH_sf"/>
</dbReference>
<feature type="non-terminal residue" evidence="1">
    <location>
        <position position="113"/>
    </location>
</feature>
<dbReference type="GO" id="GO:0003676">
    <property type="term" value="F:nucleic acid binding"/>
    <property type="evidence" value="ECO:0007669"/>
    <property type="project" value="InterPro"/>
</dbReference>
<sequence>MLKFIQTTKPQRPVLFIDSCVQQILKEEKLQAYHYSHMQHLRKEDYSQRIMICEKFLRRVDEDPGFFSYVIFSDKSLFIRKGALNSHNMHVWDNENPRVVRLRNFQVRWKLNV</sequence>
<dbReference type="PANTHER" id="PTHR47326:SF1">
    <property type="entry name" value="HTH PSQ-TYPE DOMAIN-CONTAINING PROTEIN"/>
    <property type="match status" value="1"/>
</dbReference>
<accession>E9IGG3</accession>
<protein>
    <submittedName>
        <fullName evidence="1">Uncharacterized protein</fullName>
    </submittedName>
</protein>
<reference evidence="1" key="1">
    <citation type="journal article" date="2011" name="Proc. Natl. Acad. Sci. U.S.A.">
        <title>The genome of the fire ant Solenopsis invicta.</title>
        <authorList>
            <person name="Wurm Y."/>
            <person name="Wang J."/>
            <person name="Riba-Grognuz O."/>
            <person name="Corona M."/>
            <person name="Nygaard S."/>
            <person name="Hunt B.G."/>
            <person name="Ingram K.K."/>
            <person name="Falquet L."/>
            <person name="Nipitwattanaphon M."/>
            <person name="Gotzek D."/>
            <person name="Dijkstra M.B."/>
            <person name="Oettler J."/>
            <person name="Comtesse F."/>
            <person name="Shih C.J."/>
            <person name="Wu W.J."/>
            <person name="Yang C.C."/>
            <person name="Thomas J."/>
            <person name="Beaudoing E."/>
            <person name="Pradervand S."/>
            <person name="Flegel V."/>
            <person name="Cook E.D."/>
            <person name="Fabbretti R."/>
            <person name="Stockinger H."/>
            <person name="Long L."/>
            <person name="Farmerie W.G."/>
            <person name="Oakey J."/>
            <person name="Boomsma J.J."/>
            <person name="Pamilo P."/>
            <person name="Yi S.V."/>
            <person name="Heinze J."/>
            <person name="Goodisman M.A."/>
            <person name="Farinelli L."/>
            <person name="Harshman K."/>
            <person name="Hulo N."/>
            <person name="Cerutti L."/>
            <person name="Xenarios I."/>
            <person name="Shoemaker D."/>
            <person name="Keller L."/>
        </authorList>
    </citation>
    <scope>NUCLEOTIDE SEQUENCE [LARGE SCALE GENOMIC DNA]</scope>
</reference>
<dbReference type="Gene3D" id="3.30.420.10">
    <property type="entry name" value="Ribonuclease H-like superfamily/Ribonuclease H"/>
    <property type="match status" value="1"/>
</dbReference>
<organism>
    <name type="scientific">Solenopsis invicta</name>
    <name type="common">Red imported fire ant</name>
    <name type="synonym">Solenopsis wagneri</name>
    <dbReference type="NCBI Taxonomy" id="13686"/>
    <lineage>
        <taxon>Eukaryota</taxon>
        <taxon>Metazoa</taxon>
        <taxon>Ecdysozoa</taxon>
        <taxon>Arthropoda</taxon>
        <taxon>Hexapoda</taxon>
        <taxon>Insecta</taxon>
        <taxon>Pterygota</taxon>
        <taxon>Neoptera</taxon>
        <taxon>Endopterygota</taxon>
        <taxon>Hymenoptera</taxon>
        <taxon>Apocrita</taxon>
        <taxon>Aculeata</taxon>
        <taxon>Formicoidea</taxon>
        <taxon>Formicidae</taxon>
        <taxon>Myrmicinae</taxon>
        <taxon>Solenopsis</taxon>
    </lineage>
</organism>
<gene>
    <name evidence="1" type="ORF">SINV_08941</name>
</gene>
<proteinExistence type="predicted"/>
<name>E9IGG3_SOLIN</name>